<dbReference type="GO" id="GO:0016747">
    <property type="term" value="F:acyltransferase activity, transferring groups other than amino-acyl groups"/>
    <property type="evidence" value="ECO:0007669"/>
    <property type="project" value="TreeGrafter"/>
</dbReference>
<evidence type="ECO:0000256" key="2">
    <source>
        <dbReference type="ARBA" id="ARBA00022679"/>
    </source>
</evidence>
<accession>A0A061REX4</accession>
<feature type="region of interest" description="Disordered" evidence="3">
    <location>
        <begin position="257"/>
        <end position="276"/>
    </location>
</feature>
<dbReference type="Gene3D" id="3.30.559.10">
    <property type="entry name" value="Chloramphenicol acetyltransferase-like domain"/>
    <property type="match status" value="2"/>
</dbReference>
<feature type="non-terminal residue" evidence="4">
    <location>
        <position position="409"/>
    </location>
</feature>
<protein>
    <submittedName>
        <fullName evidence="4">Uncharacterized protein</fullName>
    </submittedName>
</protein>
<dbReference type="Pfam" id="PF02458">
    <property type="entry name" value="Transferase"/>
    <property type="match status" value="1"/>
</dbReference>
<dbReference type="PANTHER" id="PTHR31642">
    <property type="entry name" value="TRICHOTHECENE 3-O-ACETYLTRANSFERASE"/>
    <property type="match status" value="1"/>
</dbReference>
<organism evidence="4">
    <name type="scientific">Tetraselmis sp. GSL018</name>
    <dbReference type="NCBI Taxonomy" id="582737"/>
    <lineage>
        <taxon>Eukaryota</taxon>
        <taxon>Viridiplantae</taxon>
        <taxon>Chlorophyta</taxon>
        <taxon>core chlorophytes</taxon>
        <taxon>Chlorodendrophyceae</taxon>
        <taxon>Chlorodendrales</taxon>
        <taxon>Chlorodendraceae</taxon>
        <taxon>Tetraselmis</taxon>
    </lineage>
</organism>
<sequence length="409" mass="43461">MTRSSSSHLSVLLCNKGVRFTEAVWPEDSPLEEVFGFGSLEGLLDSGKEPSQGLFCDLEDPRILISGAAPLFTVQHNVFPDGRSVLGVGVSHALADAYSLYRLVSDWSSVARSCMQATSGGDEAALQLDYTWDRGLLFPIDTGSTTRGVKRELRGAGVPFRGDAFTRRVLIGRALPSAMRRVADPLAPPGRLVVHFLAEEVAALRKHAGSLPAPSAERVTSNDALCAHIAQCLSRVFRFSGRTTLVFTVQLRGRTLRPAAEPTGNEGEAPPRQETLGDNYIGNPLVLAPAEIEQAPHTLTLPEVAAAIRNRILRVDEEDVPTLRLRDAGLRHKIAVGSGAAGGAGRNTVAFNCQQKMPAYSADFGGGPPALCLPGSLGDSVMLFPAPGGGILGFFFLGRSASLTRRVAA</sequence>
<evidence type="ECO:0000313" key="4">
    <source>
        <dbReference type="EMBL" id="JAC69359.1"/>
    </source>
</evidence>
<proteinExistence type="inferred from homology"/>
<gene>
    <name evidence="4" type="ORF">TSPGSL018_6570</name>
</gene>
<reference evidence="4" key="1">
    <citation type="submission" date="2014-05" db="EMBL/GenBank/DDBJ databases">
        <title>The transcriptome of the halophilic microalga Tetraselmis sp. GSL018 isolated from the Great Salt Lake, Utah.</title>
        <authorList>
            <person name="Jinkerson R.E."/>
            <person name="D'Adamo S."/>
            <person name="Posewitz M.C."/>
        </authorList>
    </citation>
    <scope>NUCLEOTIDE SEQUENCE</scope>
    <source>
        <strain evidence="4">GSL018</strain>
    </source>
</reference>
<name>A0A061REX4_9CHLO</name>
<dbReference type="PANTHER" id="PTHR31642:SF310">
    <property type="entry name" value="FATTY ALCOHOL:CAFFEOYL-COA ACYLTRANSFERASE"/>
    <property type="match status" value="1"/>
</dbReference>
<dbReference type="InterPro" id="IPR023213">
    <property type="entry name" value="CAT-like_dom_sf"/>
</dbReference>
<dbReference type="EMBL" id="GBEZ01016932">
    <property type="protein sequence ID" value="JAC69359.1"/>
    <property type="molecule type" value="Transcribed_RNA"/>
</dbReference>
<comment type="similarity">
    <text evidence="1">Belongs to the plant acyltransferase family.</text>
</comment>
<keyword evidence="2" id="KW-0808">Transferase</keyword>
<dbReference type="InterPro" id="IPR050317">
    <property type="entry name" value="Plant_Fungal_Acyltransferase"/>
</dbReference>
<evidence type="ECO:0000256" key="1">
    <source>
        <dbReference type="ARBA" id="ARBA00009861"/>
    </source>
</evidence>
<evidence type="ECO:0000256" key="3">
    <source>
        <dbReference type="SAM" id="MobiDB-lite"/>
    </source>
</evidence>
<dbReference type="AlphaFoldDB" id="A0A061REX4"/>